<evidence type="ECO:0000259" key="1">
    <source>
        <dbReference type="SMART" id="SM00156"/>
    </source>
</evidence>
<proteinExistence type="predicted"/>
<gene>
    <name evidence="2" type="ORF">CAMP_LOCUS11028</name>
</gene>
<dbReference type="InterPro" id="IPR029052">
    <property type="entry name" value="Metallo-depent_PP-like"/>
</dbReference>
<evidence type="ECO:0000313" key="2">
    <source>
        <dbReference type="EMBL" id="CAI5448391.1"/>
    </source>
</evidence>
<dbReference type="Proteomes" id="UP001152747">
    <property type="component" value="Unassembled WGS sequence"/>
</dbReference>
<protein>
    <recommendedName>
        <fullName evidence="1">Serine/threonine specific protein phosphatases domain-containing protein</fullName>
    </recommendedName>
</protein>
<organism evidence="2 3">
    <name type="scientific">Caenorhabditis angaria</name>
    <dbReference type="NCBI Taxonomy" id="860376"/>
    <lineage>
        <taxon>Eukaryota</taxon>
        <taxon>Metazoa</taxon>
        <taxon>Ecdysozoa</taxon>
        <taxon>Nematoda</taxon>
        <taxon>Chromadorea</taxon>
        <taxon>Rhabditida</taxon>
        <taxon>Rhabditina</taxon>
        <taxon>Rhabditomorpha</taxon>
        <taxon>Rhabditoidea</taxon>
        <taxon>Rhabditidae</taxon>
        <taxon>Peloderinae</taxon>
        <taxon>Caenorhabditis</taxon>
    </lineage>
</organism>
<dbReference type="AlphaFoldDB" id="A0A9P1N567"/>
<dbReference type="PRINTS" id="PR00114">
    <property type="entry name" value="STPHPHTASE"/>
</dbReference>
<comment type="caution">
    <text evidence="2">The sequence shown here is derived from an EMBL/GenBank/DDBJ whole genome shotgun (WGS) entry which is preliminary data.</text>
</comment>
<evidence type="ECO:0000313" key="3">
    <source>
        <dbReference type="Proteomes" id="UP001152747"/>
    </source>
</evidence>
<dbReference type="Gene3D" id="3.60.21.10">
    <property type="match status" value="2"/>
</dbReference>
<reference evidence="2" key="1">
    <citation type="submission" date="2022-11" db="EMBL/GenBank/DDBJ databases">
        <authorList>
            <person name="Kikuchi T."/>
        </authorList>
    </citation>
    <scope>NUCLEOTIDE SEQUENCE</scope>
    <source>
        <strain evidence="2">PS1010</strain>
    </source>
</reference>
<dbReference type="SMART" id="SM00156">
    <property type="entry name" value="PP2Ac"/>
    <property type="match status" value="1"/>
</dbReference>
<keyword evidence="3" id="KW-1185">Reference proteome</keyword>
<dbReference type="GO" id="GO:0005634">
    <property type="term" value="C:nucleus"/>
    <property type="evidence" value="ECO:0007669"/>
    <property type="project" value="TreeGrafter"/>
</dbReference>
<dbReference type="GO" id="GO:0004722">
    <property type="term" value="F:protein serine/threonine phosphatase activity"/>
    <property type="evidence" value="ECO:0007669"/>
    <property type="project" value="TreeGrafter"/>
</dbReference>
<dbReference type="InterPro" id="IPR050341">
    <property type="entry name" value="PP1_catalytic_subunit"/>
</dbReference>
<sequence length="314" mass="35648">MKKNENNTPEIPCFGPSEYLSDMHEIMLDRTTRSKHFEKHTDSENMWFVEGFLLKILSCKGVSKNIHTLEILRLAFLAKKVFTLQGRLVEVEGPIRICGDIHGQYVDLIRLFDKCGFPPDSNYIFLGDYVDRGRNTYGFKDDIFNRITTGCEVVYDDLIDMMNMMPLSGLIGKKILCMHGGISPHLTKLNDLQNCVAPFDGSNDGLEMDLLWADPMNNQEGFHPNLRGASVSFGEDMVHKACEQLEIDLIVRAHQVVQDGYEFFAGRRCITIFSASNYCGQFDNNSAVCVVSEDLEVSFEVLKRKKPSDPQNHN</sequence>
<dbReference type="SUPFAM" id="SSF56300">
    <property type="entry name" value="Metallo-dependent phosphatases"/>
    <property type="match status" value="1"/>
</dbReference>
<dbReference type="Pfam" id="PF00149">
    <property type="entry name" value="Metallophos"/>
    <property type="match status" value="1"/>
</dbReference>
<dbReference type="InterPro" id="IPR006186">
    <property type="entry name" value="Ser/Thr-sp_prot-phosphatase"/>
</dbReference>
<dbReference type="PANTHER" id="PTHR11668:SF211">
    <property type="entry name" value="SERINE_THREONINE-PROTEIN PHOSPHATASE C23G10.1"/>
    <property type="match status" value="1"/>
</dbReference>
<dbReference type="EMBL" id="CANHGI010000004">
    <property type="protein sequence ID" value="CAI5448391.1"/>
    <property type="molecule type" value="Genomic_DNA"/>
</dbReference>
<accession>A0A9P1N567</accession>
<feature type="domain" description="Serine/threonine specific protein phosphatases" evidence="1">
    <location>
        <begin position="66"/>
        <end position="306"/>
    </location>
</feature>
<dbReference type="PANTHER" id="PTHR11668">
    <property type="entry name" value="SERINE/THREONINE PROTEIN PHOSPHATASE"/>
    <property type="match status" value="1"/>
</dbReference>
<dbReference type="InterPro" id="IPR004843">
    <property type="entry name" value="Calcineurin-like_PHP"/>
</dbReference>
<dbReference type="GO" id="GO:0005737">
    <property type="term" value="C:cytoplasm"/>
    <property type="evidence" value="ECO:0007669"/>
    <property type="project" value="TreeGrafter"/>
</dbReference>
<name>A0A9P1N567_9PELO</name>